<dbReference type="Proteomes" id="UP000176273">
    <property type="component" value="Unassembled WGS sequence"/>
</dbReference>
<accession>A0A1F6BIM7</accession>
<dbReference type="InterPro" id="IPR023214">
    <property type="entry name" value="HAD_sf"/>
</dbReference>
<gene>
    <name evidence="1" type="ORF">A2110_01025</name>
</gene>
<name>A0A1F6BIM7_9BACT</name>
<evidence type="ECO:0000313" key="2">
    <source>
        <dbReference type="Proteomes" id="UP000176273"/>
    </source>
</evidence>
<dbReference type="Gene3D" id="3.40.50.1000">
    <property type="entry name" value="HAD superfamily/HAD-like"/>
    <property type="match status" value="1"/>
</dbReference>
<dbReference type="PANTHER" id="PTHR43611">
    <property type="entry name" value="ALPHA-D-GLUCOSE 1-PHOSPHATE PHOSPHATASE"/>
    <property type="match status" value="1"/>
</dbReference>
<organism evidence="1 2">
    <name type="scientific">Candidatus Jorgensenbacteria bacterium GWA1_54_12</name>
    <dbReference type="NCBI Taxonomy" id="1798468"/>
    <lineage>
        <taxon>Bacteria</taxon>
        <taxon>Candidatus Joergenseniibacteriota</taxon>
    </lineage>
</organism>
<dbReference type="AlphaFoldDB" id="A0A1F6BIM7"/>
<dbReference type="InterPro" id="IPR036412">
    <property type="entry name" value="HAD-like_sf"/>
</dbReference>
<dbReference type="SFLD" id="SFLDG01129">
    <property type="entry name" value="C1.5:_HAD__Beta-PGM__Phosphata"/>
    <property type="match status" value="1"/>
</dbReference>
<dbReference type="NCBIfam" id="TIGR01509">
    <property type="entry name" value="HAD-SF-IA-v3"/>
    <property type="match status" value="1"/>
</dbReference>
<comment type="caution">
    <text evidence="1">The sequence shown here is derived from an EMBL/GenBank/DDBJ whole genome shotgun (WGS) entry which is preliminary data.</text>
</comment>
<dbReference type="SFLD" id="SFLDS00003">
    <property type="entry name" value="Haloacid_Dehalogenase"/>
    <property type="match status" value="1"/>
</dbReference>
<sequence length="206" mass="23372">MENYQNIKTIIFDIGGVVVHSDFEAVYSNFAKRVGLPPEFVIGYYKEKVQDLLLGNISLEQFWKDMISAGADPKLDLRNIWIEEGTKNREVNKELLGIIKELRKKYSVGVLTNLTPTRLILDEKMDLYSHFDYAVLSCKEHLKKPDPAFYFLALKAASAEPEEAIYVDDKESCTAPAEELGIKSILYVYPDNTKLLESLTKLGVSV</sequence>
<dbReference type="SUPFAM" id="SSF56784">
    <property type="entry name" value="HAD-like"/>
    <property type="match status" value="1"/>
</dbReference>
<dbReference type="CDD" id="cd02603">
    <property type="entry name" value="HAD_sEH-N_like"/>
    <property type="match status" value="1"/>
</dbReference>
<proteinExistence type="predicted"/>
<dbReference type="STRING" id="1798468.A2110_01025"/>
<dbReference type="PRINTS" id="PR00413">
    <property type="entry name" value="HADHALOGNASE"/>
</dbReference>
<dbReference type="InterPro" id="IPR006439">
    <property type="entry name" value="HAD-SF_hydro_IA"/>
</dbReference>
<dbReference type="Pfam" id="PF00702">
    <property type="entry name" value="Hydrolase"/>
    <property type="match status" value="1"/>
</dbReference>
<protein>
    <submittedName>
        <fullName evidence="1">Uncharacterized protein</fullName>
    </submittedName>
</protein>
<reference evidence="1 2" key="1">
    <citation type="journal article" date="2016" name="Nat. Commun.">
        <title>Thousands of microbial genomes shed light on interconnected biogeochemical processes in an aquifer system.</title>
        <authorList>
            <person name="Anantharaman K."/>
            <person name="Brown C.T."/>
            <person name="Hug L.A."/>
            <person name="Sharon I."/>
            <person name="Castelle C.J."/>
            <person name="Probst A.J."/>
            <person name="Thomas B.C."/>
            <person name="Singh A."/>
            <person name="Wilkins M.J."/>
            <person name="Karaoz U."/>
            <person name="Brodie E.L."/>
            <person name="Williams K.H."/>
            <person name="Hubbard S.S."/>
            <person name="Banfield J.F."/>
        </authorList>
    </citation>
    <scope>NUCLEOTIDE SEQUENCE [LARGE SCALE GENOMIC DNA]</scope>
</reference>
<dbReference type="PANTHER" id="PTHR43611:SF3">
    <property type="entry name" value="FLAVIN MONONUCLEOTIDE HYDROLASE 1, CHLOROPLATIC"/>
    <property type="match status" value="1"/>
</dbReference>
<dbReference type="EMBL" id="MFKH01000016">
    <property type="protein sequence ID" value="OGG36774.1"/>
    <property type="molecule type" value="Genomic_DNA"/>
</dbReference>
<evidence type="ECO:0000313" key="1">
    <source>
        <dbReference type="EMBL" id="OGG36774.1"/>
    </source>
</evidence>